<protein>
    <submittedName>
        <fullName evidence="2">Ectoine hydroxylase-related dioxygenase (Phytanoyl-CoA dioxygenase family)</fullName>
    </submittedName>
</protein>
<keyword evidence="3" id="KW-1185">Reference proteome</keyword>
<dbReference type="PANTHER" id="PTHR20883">
    <property type="entry name" value="PHYTANOYL-COA DIOXYGENASE DOMAIN CONTAINING 1"/>
    <property type="match status" value="1"/>
</dbReference>
<dbReference type="Pfam" id="PF05721">
    <property type="entry name" value="PhyH"/>
    <property type="match status" value="1"/>
</dbReference>
<feature type="region of interest" description="Disordered" evidence="1">
    <location>
        <begin position="159"/>
        <end position="178"/>
    </location>
</feature>
<evidence type="ECO:0000313" key="2">
    <source>
        <dbReference type="EMBL" id="MBB6052709.1"/>
    </source>
</evidence>
<evidence type="ECO:0000313" key="3">
    <source>
        <dbReference type="Proteomes" id="UP000520814"/>
    </source>
</evidence>
<sequence length="252" mass="27364">MTIHDALAALGVHDDTLSSAEKAQLDQDGFLALPNILTPAELTAINARLAELLDDEGERAGIEVHQEAGTNRLANLVDKSPLFLPCYTHPRVLAGIAHVLQGDLKLSSLNHRAALPGQGLQHLHADWSGATKPGEFFVCNSIWLLDDFTLDNGATRVVPGSHNSGKAPRDEMENPADPHPREQVLVAPAGTVVIFNSHTWHGGTLNRTSRPRRALHAYYTRRDQPQQTNQSTSLRPETIAGLSEAARTILDV</sequence>
<dbReference type="GO" id="GO:0005506">
    <property type="term" value="F:iron ion binding"/>
    <property type="evidence" value="ECO:0007669"/>
    <property type="project" value="UniProtKB-ARBA"/>
</dbReference>
<dbReference type="AlphaFoldDB" id="A0A7W9SVI1"/>
<organism evidence="2 3">
    <name type="scientific">Armatimonas rosea</name>
    <dbReference type="NCBI Taxonomy" id="685828"/>
    <lineage>
        <taxon>Bacteria</taxon>
        <taxon>Bacillati</taxon>
        <taxon>Armatimonadota</taxon>
        <taxon>Armatimonadia</taxon>
        <taxon>Armatimonadales</taxon>
        <taxon>Armatimonadaceae</taxon>
        <taxon>Armatimonas</taxon>
    </lineage>
</organism>
<accession>A0A7W9SVI1</accession>
<comment type="caution">
    <text evidence="2">The sequence shown here is derived from an EMBL/GenBank/DDBJ whole genome shotgun (WGS) entry which is preliminary data.</text>
</comment>
<name>A0A7W9SVI1_ARMRO</name>
<evidence type="ECO:0000256" key="1">
    <source>
        <dbReference type="SAM" id="MobiDB-lite"/>
    </source>
</evidence>
<keyword evidence="2" id="KW-0223">Dioxygenase</keyword>
<dbReference type="Gene3D" id="2.60.120.620">
    <property type="entry name" value="q2cbj1_9rhob like domain"/>
    <property type="match status" value="1"/>
</dbReference>
<dbReference type="RefSeq" id="WP_184202250.1">
    <property type="nucleotide sequence ID" value="NZ_JACHGW010000004.1"/>
</dbReference>
<proteinExistence type="predicted"/>
<reference evidence="2 3" key="1">
    <citation type="submission" date="2020-08" db="EMBL/GenBank/DDBJ databases">
        <title>Genomic Encyclopedia of Type Strains, Phase IV (KMG-IV): sequencing the most valuable type-strain genomes for metagenomic binning, comparative biology and taxonomic classification.</title>
        <authorList>
            <person name="Goeker M."/>
        </authorList>
    </citation>
    <scope>NUCLEOTIDE SEQUENCE [LARGE SCALE GENOMIC DNA]</scope>
    <source>
        <strain evidence="2 3">DSM 23562</strain>
    </source>
</reference>
<feature type="compositionally biased region" description="Basic and acidic residues" evidence="1">
    <location>
        <begin position="167"/>
        <end position="178"/>
    </location>
</feature>
<keyword evidence="2" id="KW-0560">Oxidoreductase</keyword>
<dbReference type="EMBL" id="JACHGW010000004">
    <property type="protein sequence ID" value="MBB6052709.1"/>
    <property type="molecule type" value="Genomic_DNA"/>
</dbReference>
<dbReference type="SUPFAM" id="SSF51197">
    <property type="entry name" value="Clavaminate synthase-like"/>
    <property type="match status" value="1"/>
</dbReference>
<dbReference type="Proteomes" id="UP000520814">
    <property type="component" value="Unassembled WGS sequence"/>
</dbReference>
<gene>
    <name evidence="2" type="ORF">HNQ39_004530</name>
</gene>
<dbReference type="PANTHER" id="PTHR20883:SF48">
    <property type="entry name" value="ECTOINE DIOXYGENASE"/>
    <property type="match status" value="1"/>
</dbReference>
<dbReference type="GO" id="GO:0016706">
    <property type="term" value="F:2-oxoglutarate-dependent dioxygenase activity"/>
    <property type="evidence" value="ECO:0007669"/>
    <property type="project" value="UniProtKB-ARBA"/>
</dbReference>
<dbReference type="InterPro" id="IPR008775">
    <property type="entry name" value="Phytyl_CoA_dOase-like"/>
</dbReference>